<keyword evidence="1" id="KW-0812">Transmembrane</keyword>
<dbReference type="EMBL" id="MU006228">
    <property type="protein sequence ID" value="KAF2825173.1"/>
    <property type="molecule type" value="Genomic_DNA"/>
</dbReference>
<evidence type="ECO:0000256" key="2">
    <source>
        <dbReference type="SAM" id="SignalP"/>
    </source>
</evidence>
<evidence type="ECO:0000313" key="4">
    <source>
        <dbReference type="Proteomes" id="UP000799424"/>
    </source>
</evidence>
<protein>
    <recommendedName>
        <fullName evidence="5">Extracellular membrane protein CFEM domain-containing protein</fullName>
    </recommendedName>
</protein>
<feature type="transmembrane region" description="Helical" evidence="1">
    <location>
        <begin position="734"/>
        <end position="751"/>
    </location>
</feature>
<reference evidence="3" key="1">
    <citation type="journal article" date="2020" name="Stud. Mycol.">
        <title>101 Dothideomycetes genomes: a test case for predicting lifestyles and emergence of pathogens.</title>
        <authorList>
            <person name="Haridas S."/>
            <person name="Albert R."/>
            <person name="Binder M."/>
            <person name="Bloem J."/>
            <person name="Labutti K."/>
            <person name="Salamov A."/>
            <person name="Andreopoulos B."/>
            <person name="Baker S."/>
            <person name="Barry K."/>
            <person name="Bills G."/>
            <person name="Bluhm B."/>
            <person name="Cannon C."/>
            <person name="Castanera R."/>
            <person name="Culley D."/>
            <person name="Daum C."/>
            <person name="Ezra D."/>
            <person name="Gonzalez J."/>
            <person name="Henrissat B."/>
            <person name="Kuo A."/>
            <person name="Liang C."/>
            <person name="Lipzen A."/>
            <person name="Lutzoni F."/>
            <person name="Magnuson J."/>
            <person name="Mondo S."/>
            <person name="Nolan M."/>
            <person name="Ohm R."/>
            <person name="Pangilinan J."/>
            <person name="Park H.-J."/>
            <person name="Ramirez L."/>
            <person name="Alfaro M."/>
            <person name="Sun H."/>
            <person name="Tritt A."/>
            <person name="Yoshinaga Y."/>
            <person name="Zwiers L.-H."/>
            <person name="Turgeon B."/>
            <person name="Goodwin S."/>
            <person name="Spatafora J."/>
            <person name="Crous P."/>
            <person name="Grigoriev I."/>
        </authorList>
    </citation>
    <scope>NUCLEOTIDE SEQUENCE</scope>
    <source>
        <strain evidence="3">CBS 113818</strain>
    </source>
</reference>
<gene>
    <name evidence="3" type="ORF">CC86DRAFT_39712</name>
</gene>
<feature type="transmembrane region" description="Helical" evidence="1">
    <location>
        <begin position="699"/>
        <end position="722"/>
    </location>
</feature>
<keyword evidence="1" id="KW-0472">Membrane</keyword>
<feature type="transmembrane region" description="Helical" evidence="1">
    <location>
        <begin position="437"/>
        <end position="454"/>
    </location>
</feature>
<feature type="transmembrane region" description="Helical" evidence="1">
    <location>
        <begin position="587"/>
        <end position="609"/>
    </location>
</feature>
<evidence type="ECO:0000256" key="1">
    <source>
        <dbReference type="SAM" id="Phobius"/>
    </source>
</evidence>
<organism evidence="3 4">
    <name type="scientific">Ophiobolus disseminans</name>
    <dbReference type="NCBI Taxonomy" id="1469910"/>
    <lineage>
        <taxon>Eukaryota</taxon>
        <taxon>Fungi</taxon>
        <taxon>Dikarya</taxon>
        <taxon>Ascomycota</taxon>
        <taxon>Pezizomycotina</taxon>
        <taxon>Dothideomycetes</taxon>
        <taxon>Pleosporomycetidae</taxon>
        <taxon>Pleosporales</taxon>
        <taxon>Pleosporineae</taxon>
        <taxon>Phaeosphaeriaceae</taxon>
        <taxon>Ophiobolus</taxon>
    </lineage>
</organism>
<dbReference type="Proteomes" id="UP000799424">
    <property type="component" value="Unassembled WGS sequence"/>
</dbReference>
<feature type="transmembrane region" description="Helical" evidence="1">
    <location>
        <begin position="475"/>
        <end position="492"/>
    </location>
</feature>
<sequence length="752" mass="84243">MKMLIASSVLLILSTCSVFAQEALRPAALKPGAADRTLSPLVNRNDWVNPENLAPMPQCIAQQDTTLWLSVMTQCVWRQCTRHFGFICTHHQWLIQLSCLSTSFSPDVVKEYLPYCDKSVLAKAQLFQWIHTIAGRTWLVDVGDTVELQSLSPASLSQGYAAVDVTSKAPTCLTDSSSAESSESFQHAMASCGFTADTQHTGNAARPWEYSEALQSLIALDYETVGFDLTQHIIAHGDYFDKHCFCKAFSIDPTAEPCPNPGLAMTRERLWMIATCGNTSLPRNWTDGLQTTAFDYIPTEDWRWPTCVDDMPKKVLRLPDRCTTNACELDSDGYCTIKRAVDRACFCRDITYKTCQGSCQVFETRIGYVNWLNDLCGGVEGWHGLPKHWRQLADLTTLDMIPWSWRVKSLKDLDAIPVRDPKLVASAKACASTDSKLASLALISVSALLVIFFIPQTGMRLSTRNHVRLLYPTSWLSKGLAITTLYLFANWMNAALVRSTPGYEDVPTIRLMLLWCSIPRPSWVVVLLVAVQSFKATGFSTIASCLFAETILQTLSAFHILATISYGREHNFYGRGMARLETSLSAQFMYTGALLWIIVMVVTLVLLLCSRPITTSAGYPGPKSQANHMTQNIVEGLVTPFNERWLCLEDRLVLYWINKSWDLEEELLLKREEQAYTTYGTLPVKSTDNRFIIKGLVRLYLIMVISMILLWIAQCFFLAGFMSLSTEEYCPPNLGALTLIWIISTFGVAIIS</sequence>
<keyword evidence="2" id="KW-0732">Signal</keyword>
<proteinExistence type="predicted"/>
<dbReference type="AlphaFoldDB" id="A0A6A6ZWD8"/>
<feature type="transmembrane region" description="Helical" evidence="1">
    <location>
        <begin position="546"/>
        <end position="567"/>
    </location>
</feature>
<feature type="chain" id="PRO_5025438109" description="Extracellular membrane protein CFEM domain-containing protein" evidence="2">
    <location>
        <begin position="21"/>
        <end position="752"/>
    </location>
</feature>
<keyword evidence="4" id="KW-1185">Reference proteome</keyword>
<name>A0A6A6ZWD8_9PLEO</name>
<accession>A0A6A6ZWD8</accession>
<feature type="signal peptide" evidence="2">
    <location>
        <begin position="1"/>
        <end position="20"/>
    </location>
</feature>
<evidence type="ECO:0000313" key="3">
    <source>
        <dbReference type="EMBL" id="KAF2825173.1"/>
    </source>
</evidence>
<keyword evidence="1" id="KW-1133">Transmembrane helix</keyword>
<evidence type="ECO:0008006" key="5">
    <source>
        <dbReference type="Google" id="ProtNLM"/>
    </source>
</evidence>
<feature type="transmembrane region" description="Helical" evidence="1">
    <location>
        <begin position="512"/>
        <end position="534"/>
    </location>
</feature>
<dbReference type="OrthoDB" id="3525430at2759"/>